<reference evidence="1" key="2">
    <citation type="submission" date="2015-11" db="EMBL/GenBank/DDBJ databases">
        <authorList>
            <person name="Zhang Y."/>
            <person name="Guo Z."/>
        </authorList>
    </citation>
    <scope>NUCLEOTIDE SEQUENCE</scope>
</reference>
<dbReference type="Proteomes" id="UP000017246">
    <property type="component" value="Unassembled WGS sequence"/>
</dbReference>
<organism evidence="1 2">
    <name type="scientific">Echinococcus multilocularis</name>
    <name type="common">Fox tapeworm</name>
    <dbReference type="NCBI Taxonomy" id="6211"/>
    <lineage>
        <taxon>Eukaryota</taxon>
        <taxon>Metazoa</taxon>
        <taxon>Spiralia</taxon>
        <taxon>Lophotrochozoa</taxon>
        <taxon>Platyhelminthes</taxon>
        <taxon>Cestoda</taxon>
        <taxon>Eucestoda</taxon>
        <taxon>Cyclophyllidea</taxon>
        <taxon>Taeniidae</taxon>
        <taxon>Echinococcus</taxon>
    </lineage>
</organism>
<evidence type="ECO:0000313" key="1">
    <source>
        <dbReference type="EMBL" id="CUT98711.1"/>
    </source>
</evidence>
<dbReference type="AlphaFoldDB" id="A0A0S4MM06"/>
<name>A0A0S4MM06_ECHMU</name>
<evidence type="ECO:0000313" key="2">
    <source>
        <dbReference type="Proteomes" id="UP000017246"/>
    </source>
</evidence>
<proteinExistence type="predicted"/>
<dbReference type="EMBL" id="LN902844">
    <property type="protein sequence ID" value="CUT98711.1"/>
    <property type="molecule type" value="Genomic_DNA"/>
</dbReference>
<protein>
    <submittedName>
        <fullName evidence="1">Plasma membrane ca+ atpase isoform</fullName>
    </submittedName>
</protein>
<sequence>MMFSVQRKFAWIGGVPLEIAFLLCVNVRCLNIYGDLVRLRNRNSWQSRAAVFAWIGLNGNYLQLGAALRPPLLATL</sequence>
<keyword evidence="2" id="KW-1185">Reference proteome</keyword>
<accession>A0A0S4MM06</accession>
<reference evidence="1" key="1">
    <citation type="journal article" date="2013" name="Nature">
        <title>The genomes of four tapeworm species reveal adaptations to parasitism.</title>
        <authorList>
            <person name="Tsai I.J."/>
            <person name="Zarowiecki M."/>
            <person name="Holroyd N."/>
            <person name="Garciarrubio A."/>
            <person name="Sanchez-Flores A."/>
            <person name="Brooks K.L."/>
            <person name="Tracey A."/>
            <person name="Bobes R.J."/>
            <person name="Fragoso G."/>
            <person name="Sciutto E."/>
            <person name="Aslett M."/>
            <person name="Beasley H."/>
            <person name="Bennett H.M."/>
            <person name="Cai J."/>
            <person name="Camicia F."/>
            <person name="Clark R."/>
            <person name="Cucher M."/>
            <person name="De Silva N."/>
            <person name="Day T.A."/>
            <person name="Deplazes P."/>
            <person name="Estrada K."/>
            <person name="Fernandez C."/>
            <person name="Holland P.W."/>
            <person name="Hou J."/>
            <person name="Hu S."/>
            <person name="Huckvale T."/>
            <person name="Hung S.S."/>
            <person name="Kamenetzky L."/>
            <person name="Keane J.A."/>
            <person name="Kiss F."/>
            <person name="Koziol U."/>
            <person name="Lambert O."/>
            <person name="Liu K."/>
            <person name="Luo X."/>
            <person name="Luo Y."/>
            <person name="Macchiaroli N."/>
            <person name="Nichol S."/>
            <person name="Paps J."/>
            <person name="Parkinson J."/>
            <person name="Pouchkina-Stantcheva N."/>
            <person name="Riddiford N."/>
            <person name="Rosenzvit M."/>
            <person name="Salinas G."/>
            <person name="Wasmuth J.D."/>
            <person name="Zamanian M."/>
            <person name="Zheng Y."/>
            <person name="Cai X."/>
            <person name="Soberon X."/>
            <person name="Olson P.D."/>
            <person name="Laclette J.P."/>
            <person name="Brehm K."/>
            <person name="Berriman M."/>
            <person name="Garciarrubio A."/>
            <person name="Bobes R.J."/>
            <person name="Fragoso G."/>
            <person name="Sanchez-Flores A."/>
            <person name="Estrada K."/>
            <person name="Cevallos M.A."/>
            <person name="Morett E."/>
            <person name="Gonzalez V."/>
            <person name="Portillo T."/>
            <person name="Ochoa-Leyva A."/>
            <person name="Jose M.V."/>
            <person name="Sciutto E."/>
            <person name="Landa A."/>
            <person name="Jimenez L."/>
            <person name="Valdes V."/>
            <person name="Carrero J.C."/>
            <person name="Larralde C."/>
            <person name="Morales-Montor J."/>
            <person name="Limon-Lason J."/>
            <person name="Soberon X."/>
            <person name="Laclette J.P."/>
        </authorList>
    </citation>
    <scope>NUCLEOTIDE SEQUENCE [LARGE SCALE GENOMIC DNA]</scope>
</reference>